<dbReference type="Proteomes" id="UP000250235">
    <property type="component" value="Unassembled WGS sequence"/>
</dbReference>
<accession>A0A2Z6ZSC4</accession>
<evidence type="ECO:0000313" key="2">
    <source>
        <dbReference type="Proteomes" id="UP000250235"/>
    </source>
</evidence>
<proteinExistence type="predicted"/>
<evidence type="ECO:0000313" key="1">
    <source>
        <dbReference type="EMBL" id="KZT75661.1"/>
    </source>
</evidence>
<dbReference type="AlphaFoldDB" id="A0A2Z6ZSC4"/>
<organism evidence="1 2">
    <name type="scientific">Dorcoceras hygrometricum</name>
    <dbReference type="NCBI Taxonomy" id="472368"/>
    <lineage>
        <taxon>Eukaryota</taxon>
        <taxon>Viridiplantae</taxon>
        <taxon>Streptophyta</taxon>
        <taxon>Embryophyta</taxon>
        <taxon>Tracheophyta</taxon>
        <taxon>Spermatophyta</taxon>
        <taxon>Magnoliopsida</taxon>
        <taxon>eudicotyledons</taxon>
        <taxon>Gunneridae</taxon>
        <taxon>Pentapetalae</taxon>
        <taxon>asterids</taxon>
        <taxon>lamiids</taxon>
        <taxon>Lamiales</taxon>
        <taxon>Gesneriaceae</taxon>
        <taxon>Didymocarpoideae</taxon>
        <taxon>Trichosporeae</taxon>
        <taxon>Loxocarpinae</taxon>
        <taxon>Dorcoceras</taxon>
    </lineage>
</organism>
<sequence length="95" mass="10835">MRAGRAAAVRWPHDWHEVDGRWSRGAARLLPLLVDEARRWAHDGQRLNARWPDAVERRCAAEARCCARRRALPPRFFVVVAPPAGRRSDDAPTMS</sequence>
<name>A0A2Z6ZSC4_9LAMI</name>
<protein>
    <submittedName>
        <fullName evidence="1">Uncharacterized protein</fullName>
    </submittedName>
</protein>
<gene>
    <name evidence="1" type="ORF">F511_47314</name>
</gene>
<dbReference type="EMBL" id="KV208906">
    <property type="protein sequence ID" value="KZT75661.1"/>
    <property type="molecule type" value="Genomic_DNA"/>
</dbReference>
<keyword evidence="2" id="KW-1185">Reference proteome</keyword>
<reference evidence="1 2" key="1">
    <citation type="journal article" date="2015" name="Proc. Natl. Acad. Sci. U.S.A.">
        <title>The resurrection genome of Boea hygrometrica: A blueprint for survival of dehydration.</title>
        <authorList>
            <person name="Xiao L."/>
            <person name="Yang G."/>
            <person name="Zhang L."/>
            <person name="Yang X."/>
            <person name="Zhao S."/>
            <person name="Ji Z."/>
            <person name="Zhou Q."/>
            <person name="Hu M."/>
            <person name="Wang Y."/>
            <person name="Chen M."/>
            <person name="Xu Y."/>
            <person name="Jin H."/>
            <person name="Xiao X."/>
            <person name="Hu G."/>
            <person name="Bao F."/>
            <person name="Hu Y."/>
            <person name="Wan P."/>
            <person name="Li L."/>
            <person name="Deng X."/>
            <person name="Kuang T."/>
            <person name="Xiang C."/>
            <person name="Zhu J.K."/>
            <person name="Oliver M.J."/>
            <person name="He Y."/>
        </authorList>
    </citation>
    <scope>NUCLEOTIDE SEQUENCE [LARGE SCALE GENOMIC DNA]</scope>
    <source>
        <strain evidence="2">cv. XS01</strain>
    </source>
</reference>